<evidence type="ECO:0000313" key="2">
    <source>
        <dbReference type="EMBL" id="KAF2656590.1"/>
    </source>
</evidence>
<evidence type="ECO:0000313" key="3">
    <source>
        <dbReference type="Proteomes" id="UP000799324"/>
    </source>
</evidence>
<keyword evidence="3" id="KW-1185">Reference proteome</keyword>
<accession>A0A6A6T9X8</accession>
<feature type="transmembrane region" description="Helical" evidence="1">
    <location>
        <begin position="26"/>
        <end position="47"/>
    </location>
</feature>
<dbReference type="EMBL" id="MU004334">
    <property type="protein sequence ID" value="KAF2656590.1"/>
    <property type="molecule type" value="Genomic_DNA"/>
</dbReference>
<organism evidence="2 3">
    <name type="scientific">Lophiostoma macrostomum CBS 122681</name>
    <dbReference type="NCBI Taxonomy" id="1314788"/>
    <lineage>
        <taxon>Eukaryota</taxon>
        <taxon>Fungi</taxon>
        <taxon>Dikarya</taxon>
        <taxon>Ascomycota</taxon>
        <taxon>Pezizomycotina</taxon>
        <taxon>Dothideomycetes</taxon>
        <taxon>Pleosporomycetidae</taxon>
        <taxon>Pleosporales</taxon>
        <taxon>Lophiostomataceae</taxon>
        <taxon>Lophiostoma</taxon>
    </lineage>
</organism>
<keyword evidence="1" id="KW-0812">Transmembrane</keyword>
<dbReference type="AlphaFoldDB" id="A0A6A6T9X8"/>
<sequence>MSNLSVPTSCFTATNGHPYRHPGISMFGPFVILTNLLGLSSRIYLVLAKESSSASRLTVLGVTSNYSGKCDTVRNLQAVIRTVQRYKTSLGRLQMLQQLWLHVLRGLDESHLLYLLRA</sequence>
<keyword evidence="1" id="KW-1133">Transmembrane helix</keyword>
<reference evidence="2" key="1">
    <citation type="journal article" date="2020" name="Stud. Mycol.">
        <title>101 Dothideomycetes genomes: a test case for predicting lifestyles and emergence of pathogens.</title>
        <authorList>
            <person name="Haridas S."/>
            <person name="Albert R."/>
            <person name="Binder M."/>
            <person name="Bloem J."/>
            <person name="Labutti K."/>
            <person name="Salamov A."/>
            <person name="Andreopoulos B."/>
            <person name="Baker S."/>
            <person name="Barry K."/>
            <person name="Bills G."/>
            <person name="Bluhm B."/>
            <person name="Cannon C."/>
            <person name="Castanera R."/>
            <person name="Culley D."/>
            <person name="Daum C."/>
            <person name="Ezra D."/>
            <person name="Gonzalez J."/>
            <person name="Henrissat B."/>
            <person name="Kuo A."/>
            <person name="Liang C."/>
            <person name="Lipzen A."/>
            <person name="Lutzoni F."/>
            <person name="Magnuson J."/>
            <person name="Mondo S."/>
            <person name="Nolan M."/>
            <person name="Ohm R."/>
            <person name="Pangilinan J."/>
            <person name="Park H.-J."/>
            <person name="Ramirez L."/>
            <person name="Alfaro M."/>
            <person name="Sun H."/>
            <person name="Tritt A."/>
            <person name="Yoshinaga Y."/>
            <person name="Zwiers L.-H."/>
            <person name="Turgeon B."/>
            <person name="Goodwin S."/>
            <person name="Spatafora J."/>
            <person name="Crous P."/>
            <person name="Grigoriev I."/>
        </authorList>
    </citation>
    <scope>NUCLEOTIDE SEQUENCE</scope>
    <source>
        <strain evidence="2">CBS 122681</strain>
    </source>
</reference>
<protein>
    <submittedName>
        <fullName evidence="2">Uncharacterized protein</fullName>
    </submittedName>
</protein>
<gene>
    <name evidence="2" type="ORF">K491DRAFT_369232</name>
</gene>
<name>A0A6A6T9X8_9PLEO</name>
<keyword evidence="1" id="KW-0472">Membrane</keyword>
<proteinExistence type="predicted"/>
<dbReference type="Proteomes" id="UP000799324">
    <property type="component" value="Unassembled WGS sequence"/>
</dbReference>
<evidence type="ECO:0000256" key="1">
    <source>
        <dbReference type="SAM" id="Phobius"/>
    </source>
</evidence>